<keyword evidence="2" id="KW-1185">Reference proteome</keyword>
<proteinExistence type="predicted"/>
<name>A0A087M645_9HYPH</name>
<evidence type="ECO:0000313" key="1">
    <source>
        <dbReference type="EMBL" id="KFL32348.1"/>
    </source>
</evidence>
<comment type="caution">
    <text evidence="1">The sequence shown here is derived from an EMBL/GenBank/DDBJ whole genome shotgun (WGS) entry which is preliminary data.</text>
</comment>
<dbReference type="EMBL" id="JQGC01000003">
    <property type="protein sequence ID" value="KFL32348.1"/>
    <property type="molecule type" value="Genomic_DNA"/>
</dbReference>
<gene>
    <name evidence="1" type="ORF">JP75_05235</name>
</gene>
<evidence type="ECO:0000313" key="2">
    <source>
        <dbReference type="Proteomes" id="UP000028981"/>
    </source>
</evidence>
<dbReference type="Proteomes" id="UP000028981">
    <property type="component" value="Unassembled WGS sequence"/>
</dbReference>
<organism evidence="1 2">
    <name type="scientific">Devosia riboflavina</name>
    <dbReference type="NCBI Taxonomy" id="46914"/>
    <lineage>
        <taxon>Bacteria</taxon>
        <taxon>Pseudomonadati</taxon>
        <taxon>Pseudomonadota</taxon>
        <taxon>Alphaproteobacteria</taxon>
        <taxon>Hyphomicrobiales</taxon>
        <taxon>Devosiaceae</taxon>
        <taxon>Devosia</taxon>
    </lineage>
</organism>
<dbReference type="OrthoDB" id="6168669at2"/>
<accession>A0A087M645</accession>
<protein>
    <submittedName>
        <fullName evidence="1">Uncharacterized protein</fullName>
    </submittedName>
</protein>
<dbReference type="STRING" id="46914.JP75_05235"/>
<reference evidence="1 2" key="1">
    <citation type="submission" date="2014-08" db="EMBL/GenBank/DDBJ databases">
        <authorList>
            <person name="Hassan Y.I."/>
            <person name="Lepp D."/>
            <person name="Zhou T."/>
        </authorList>
    </citation>
    <scope>NUCLEOTIDE SEQUENCE [LARGE SCALE GENOMIC DNA]</scope>
    <source>
        <strain evidence="1 2">IFO13584</strain>
    </source>
</reference>
<dbReference type="AlphaFoldDB" id="A0A087M645"/>
<sequence>MMSKMDLIDPAQFPELRLLLWNRDATRPIGRDEAFELYERNWRHVAVDQLTLAESTLIEELKEEFGSGHMLTGPR</sequence>